<protein>
    <submittedName>
        <fullName evidence="2">Uncharacterized protein</fullName>
    </submittedName>
</protein>
<organism evidence="2 3">
    <name type="scientific">Trichonephila clavata</name>
    <name type="common">Joro spider</name>
    <name type="synonym">Nephila clavata</name>
    <dbReference type="NCBI Taxonomy" id="2740835"/>
    <lineage>
        <taxon>Eukaryota</taxon>
        <taxon>Metazoa</taxon>
        <taxon>Ecdysozoa</taxon>
        <taxon>Arthropoda</taxon>
        <taxon>Chelicerata</taxon>
        <taxon>Arachnida</taxon>
        <taxon>Araneae</taxon>
        <taxon>Araneomorphae</taxon>
        <taxon>Entelegynae</taxon>
        <taxon>Araneoidea</taxon>
        <taxon>Nephilidae</taxon>
        <taxon>Trichonephila</taxon>
    </lineage>
</organism>
<evidence type="ECO:0000256" key="1">
    <source>
        <dbReference type="SAM" id="Phobius"/>
    </source>
</evidence>
<keyword evidence="1" id="KW-1133">Transmembrane helix</keyword>
<keyword evidence="3" id="KW-1185">Reference proteome</keyword>
<keyword evidence="1" id="KW-0472">Membrane</keyword>
<dbReference type="EMBL" id="BMAO01018372">
    <property type="protein sequence ID" value="GFR22921.1"/>
    <property type="molecule type" value="Genomic_DNA"/>
</dbReference>
<name>A0A8X6HFE8_TRICU</name>
<evidence type="ECO:0000313" key="2">
    <source>
        <dbReference type="EMBL" id="GFR22921.1"/>
    </source>
</evidence>
<dbReference type="AlphaFoldDB" id="A0A8X6HFE8"/>
<gene>
    <name evidence="2" type="ORF">TNCT_482151</name>
</gene>
<accession>A0A8X6HFE8</accession>
<reference evidence="2" key="1">
    <citation type="submission" date="2020-07" db="EMBL/GenBank/DDBJ databases">
        <title>Multicomponent nature underlies the extraordinary mechanical properties of spider dragline silk.</title>
        <authorList>
            <person name="Kono N."/>
            <person name="Nakamura H."/>
            <person name="Mori M."/>
            <person name="Yoshida Y."/>
            <person name="Ohtoshi R."/>
            <person name="Malay A.D."/>
            <person name="Moran D.A.P."/>
            <person name="Tomita M."/>
            <person name="Numata K."/>
            <person name="Arakawa K."/>
        </authorList>
    </citation>
    <scope>NUCLEOTIDE SEQUENCE</scope>
</reference>
<feature type="transmembrane region" description="Helical" evidence="1">
    <location>
        <begin position="66"/>
        <end position="90"/>
    </location>
</feature>
<evidence type="ECO:0000313" key="3">
    <source>
        <dbReference type="Proteomes" id="UP000887116"/>
    </source>
</evidence>
<dbReference type="Proteomes" id="UP000887116">
    <property type="component" value="Unassembled WGS sequence"/>
</dbReference>
<comment type="caution">
    <text evidence="2">The sequence shown here is derived from an EMBL/GenBank/DDBJ whole genome shotgun (WGS) entry which is preliminary data.</text>
</comment>
<keyword evidence="1" id="KW-0812">Transmembrane</keyword>
<sequence>MCPSPSEEKQSSRRDDCYLHRHVSSEVGGETRGVVVCSSVWPLAGDETEDVIAAALLIFFDSRRKAIIVSCLLLFPLPSPIPFLSLISLFRFLYWRPFGSNVITNAIDFSRKKRRFGMLFELTLL</sequence>
<proteinExistence type="predicted"/>